<dbReference type="KEGG" id="ssg:Selsp_2274"/>
<dbReference type="EMBL" id="CP002637">
    <property type="protein sequence ID" value="AEC01218.1"/>
    <property type="molecule type" value="Genomic_DNA"/>
</dbReference>
<proteinExistence type="predicted"/>
<dbReference type="Pfam" id="PF13474">
    <property type="entry name" value="SnoaL_3"/>
    <property type="match status" value="1"/>
</dbReference>
<organism evidence="3 4">
    <name type="scientific">Selenomonas sputigena (strain ATCC 35185 / DSM 20758 / CCUG 44933 / VPI D19B-28)</name>
    <dbReference type="NCBI Taxonomy" id="546271"/>
    <lineage>
        <taxon>Bacteria</taxon>
        <taxon>Bacillati</taxon>
        <taxon>Bacillota</taxon>
        <taxon>Negativicutes</taxon>
        <taxon>Selenomonadales</taxon>
        <taxon>Selenomonadaceae</taxon>
        <taxon>Selenomonas</taxon>
    </lineage>
</organism>
<evidence type="ECO:0000313" key="3">
    <source>
        <dbReference type="EMBL" id="EEX77317.1"/>
    </source>
</evidence>
<accession>C9LV08</accession>
<dbReference type="Gene3D" id="3.10.450.50">
    <property type="match status" value="1"/>
</dbReference>
<gene>
    <name evidence="2" type="ordered locus">Selsp_2274</name>
    <name evidence="3" type="ORF">SELSPUOL_01297</name>
</gene>
<reference evidence="2 5" key="2">
    <citation type="submission" date="2011-04" db="EMBL/GenBank/DDBJ databases">
        <title>The complete genome of Selenomonas sputigena DSM 20758.</title>
        <authorList>
            <consortium name="US DOE Joint Genome Institute (JGI-PGF)"/>
            <person name="Lucas S."/>
            <person name="Copeland A."/>
            <person name="Lapidus A."/>
            <person name="Bruce D."/>
            <person name="Goodwin L."/>
            <person name="Pitluck S."/>
            <person name="Peters L."/>
            <person name="Kyrpides N."/>
            <person name="Mavromatis K."/>
            <person name="Ivanova N."/>
            <person name="Ovchinnikova G."/>
            <person name="Teshima H."/>
            <person name="Detter J.C."/>
            <person name="Tapia R."/>
            <person name="Han C."/>
            <person name="Land M."/>
            <person name="Hauser L."/>
            <person name="Markowitz V."/>
            <person name="Cheng J.-F."/>
            <person name="Hugenholtz P."/>
            <person name="Woyke T."/>
            <person name="Wu D."/>
            <person name="Gronow S."/>
            <person name="Wellnitz S."/>
            <person name="Schneider S."/>
            <person name="Klenk H.-P."/>
            <person name="Eisen J.A."/>
        </authorList>
    </citation>
    <scope>NUCLEOTIDE SEQUENCE [LARGE SCALE GENOMIC DNA]</scope>
    <source>
        <strain evidence="2">ATCC 35185</strain>
        <strain evidence="5">ATCC 35185 / DSM 20758 / VPI D19B-28</strain>
    </source>
</reference>
<dbReference type="Proteomes" id="UP000011124">
    <property type="component" value="Chromosome"/>
</dbReference>
<keyword evidence="5" id="KW-1185">Reference proteome</keyword>
<dbReference type="InterPro" id="IPR032710">
    <property type="entry name" value="NTF2-like_dom_sf"/>
</dbReference>
<name>C9LV08_SELS3</name>
<dbReference type="OrthoDB" id="8432779at2"/>
<evidence type="ECO:0000313" key="5">
    <source>
        <dbReference type="Proteomes" id="UP000011124"/>
    </source>
</evidence>
<dbReference type="Proteomes" id="UP000003505">
    <property type="component" value="Unassembled WGS sequence"/>
</dbReference>
<dbReference type="EMBL" id="ACKP02000022">
    <property type="protein sequence ID" value="EEX77317.1"/>
    <property type="molecule type" value="Genomic_DNA"/>
</dbReference>
<dbReference type="eggNOG" id="COG4319">
    <property type="taxonomic scope" value="Bacteria"/>
</dbReference>
<feature type="domain" description="SnoaL-like" evidence="1">
    <location>
        <begin position="11"/>
        <end position="136"/>
    </location>
</feature>
<evidence type="ECO:0000313" key="4">
    <source>
        <dbReference type="Proteomes" id="UP000003505"/>
    </source>
</evidence>
<dbReference type="AlphaFoldDB" id="C9LV08"/>
<dbReference type="SUPFAM" id="SSF54427">
    <property type="entry name" value="NTF2-like"/>
    <property type="match status" value="1"/>
</dbReference>
<protein>
    <recommendedName>
        <fullName evidence="1">SnoaL-like domain-containing protein</fullName>
    </recommendedName>
</protein>
<evidence type="ECO:0000259" key="1">
    <source>
        <dbReference type="Pfam" id="PF13474"/>
    </source>
</evidence>
<dbReference type="InterPro" id="IPR037401">
    <property type="entry name" value="SnoaL-like"/>
</dbReference>
<evidence type="ECO:0000313" key="2">
    <source>
        <dbReference type="EMBL" id="AEC01218.1"/>
    </source>
</evidence>
<dbReference type="RefSeq" id="WP_006192599.1">
    <property type="nucleotide sequence ID" value="NC_015437.1"/>
</dbReference>
<dbReference type="HOGENOM" id="CLU_130417_1_0_9"/>
<sequence>MTVREGDAAIVEQFVDLYKKTLNDANTALADSIWQTGPKTSMVHPRGEDIGWENIRQHFYIDRLQKLYTERHFEFRDLDIEVYRDTAIAMYTWDFHGKLRSDGTEIEHKGRTSQTYRRTSQEGWKILHAHISGMPIASERQPI</sequence>
<reference evidence="3 4" key="1">
    <citation type="submission" date="2009-09" db="EMBL/GenBank/DDBJ databases">
        <authorList>
            <person name="Weinstock G."/>
            <person name="Sodergren E."/>
            <person name="Clifton S."/>
            <person name="Fulton L."/>
            <person name="Fulton B."/>
            <person name="Courtney L."/>
            <person name="Fronick C."/>
            <person name="Harrison M."/>
            <person name="Strong C."/>
            <person name="Farmer C."/>
            <person name="Delahaunty K."/>
            <person name="Markovic C."/>
            <person name="Hall O."/>
            <person name="Minx P."/>
            <person name="Tomlinson C."/>
            <person name="Mitreva M."/>
            <person name="Nelson J."/>
            <person name="Hou S."/>
            <person name="Wollam A."/>
            <person name="Pepin K.H."/>
            <person name="Johnson M."/>
            <person name="Bhonagiri V."/>
            <person name="Nash W.E."/>
            <person name="Warren W."/>
            <person name="Chinwalla A."/>
            <person name="Mardis E.R."/>
            <person name="Wilson R.K."/>
        </authorList>
    </citation>
    <scope>NUCLEOTIDE SEQUENCE [LARGE SCALE GENOMIC DNA]</scope>
    <source>
        <strain evidence="3">ATCC 35185</strain>
        <strain evidence="4">ATCC 35185 / DSM 20758 / VPI D19B-28</strain>
    </source>
</reference>